<dbReference type="Pfam" id="PF02272">
    <property type="entry name" value="DHHA1"/>
    <property type="match status" value="1"/>
</dbReference>
<feature type="domain" description="DDH" evidence="6">
    <location>
        <begin position="82"/>
        <end position="224"/>
    </location>
</feature>
<name>A0A4Q2KAP4_9FIRM</name>
<evidence type="ECO:0000256" key="1">
    <source>
        <dbReference type="ARBA" id="ARBA00005915"/>
    </source>
</evidence>
<dbReference type="InterPro" id="IPR038763">
    <property type="entry name" value="DHH_sf"/>
</dbReference>
<evidence type="ECO:0000256" key="2">
    <source>
        <dbReference type="ARBA" id="ARBA00019841"/>
    </source>
</evidence>
<sequence>MKRLIRDYEYSQEQLNTIRGLANACGLNEITARILYARGVDTKEKAERFLSPSRAHFLSPFLMSGMRELKALIDETMAAGGHILVFGDYDADGVCASSILLSALLEYGADASAYVPERAEGYGMKEESLARLIDERNPSLVISVDCGISNRREVEYVCSRGVKIVVTDHHELPDELPSCVIVNPKLKDDYPYDNLCGAGVAFKVACALLGEKAYKLLDLAAIATVADSVPLLGENRDIVSEGLKLINKKPREAISLLVGSKGETLSAQSLAFVIAPRINAAGRMGDAGCALRLFTARSSAETYELACKLNEYNIERQQACDEVYKSAKEKIAREGAFGNVIMLFDEEWNTGLVGIVAAKICEEFNRPAILFVRKGDLLKGSARTVEGINIYEALRACSQYIEEFGGHSQAAGVNVRAENFEKLKDALGAYLEENYGEETYIPAVSVAEKIEAPVSLRLAKEFERLEPFGVGNKKPLFYIEGNKLEVRRLKAGSPHLGIRCEYLDLVWFGGERAMPVLGADIGKKIVVECSVSKFRGAEYVRGTVRELIAGERGGSCGLYVFRSNLLRLKEPKVGVGIEKKTADELRVFIEEKRKSCRYGLLVISSDGAADEFAESLRGMETDIFNLSSQNVGNAYLIAPAADASVSGYRDVVWLDTPADCNIRELAGKRVLVNGEKCGYDDIAALETSRSFLAELYSAVRSKNLRGESSVEAALAFGEGYDEKQTVFALEVFAELGFIRFENNKVCVARGVRAELADSTLYQAVCRLKGE</sequence>
<dbReference type="InterPro" id="IPR004610">
    <property type="entry name" value="RecJ"/>
</dbReference>
<feature type="domain" description="RecJ OB" evidence="8">
    <location>
        <begin position="454"/>
        <end position="541"/>
    </location>
</feature>
<evidence type="ECO:0000256" key="4">
    <source>
        <dbReference type="ARBA" id="ARBA00022801"/>
    </source>
</evidence>
<organism evidence="9 10">
    <name type="scientific">Candidatus Borkfalkia ceftriaxoniphila</name>
    <dbReference type="NCBI Taxonomy" id="2508949"/>
    <lineage>
        <taxon>Bacteria</taxon>
        <taxon>Bacillati</taxon>
        <taxon>Bacillota</taxon>
        <taxon>Clostridia</taxon>
        <taxon>Christensenellales</taxon>
        <taxon>Christensenellaceae</taxon>
        <taxon>Candidatus Borkfalkia</taxon>
    </lineage>
</organism>
<keyword evidence="5 9" id="KW-0269">Exonuclease</keyword>
<dbReference type="GO" id="GO:0003676">
    <property type="term" value="F:nucleic acid binding"/>
    <property type="evidence" value="ECO:0007669"/>
    <property type="project" value="InterPro"/>
</dbReference>
<feature type="domain" description="DHHA1" evidence="7">
    <location>
        <begin position="339"/>
        <end position="432"/>
    </location>
</feature>
<dbReference type="InterPro" id="IPR001667">
    <property type="entry name" value="DDH_dom"/>
</dbReference>
<keyword evidence="3" id="KW-0540">Nuclease</keyword>
<comment type="similarity">
    <text evidence="1">Belongs to the RecJ family.</text>
</comment>
<keyword evidence="10" id="KW-1185">Reference proteome</keyword>
<evidence type="ECO:0000259" key="7">
    <source>
        <dbReference type="Pfam" id="PF02272"/>
    </source>
</evidence>
<keyword evidence="4" id="KW-0378">Hydrolase</keyword>
<dbReference type="SUPFAM" id="SSF64182">
    <property type="entry name" value="DHH phosphoesterases"/>
    <property type="match status" value="1"/>
</dbReference>
<dbReference type="RefSeq" id="WP_129226698.1">
    <property type="nucleotide sequence ID" value="NZ_SDOZ01000003.1"/>
</dbReference>
<dbReference type="EMBL" id="SDOZ01000003">
    <property type="protein sequence ID" value="RXZ58315.1"/>
    <property type="molecule type" value="Genomic_DNA"/>
</dbReference>
<dbReference type="InterPro" id="IPR051673">
    <property type="entry name" value="SSDNA_exonuclease_RecJ"/>
</dbReference>
<proteinExistence type="inferred from homology"/>
<dbReference type="GO" id="GO:0006281">
    <property type="term" value="P:DNA repair"/>
    <property type="evidence" value="ECO:0007669"/>
    <property type="project" value="InterPro"/>
</dbReference>
<dbReference type="AlphaFoldDB" id="A0A4Q2KAP4"/>
<dbReference type="GO" id="GO:0008409">
    <property type="term" value="F:5'-3' exonuclease activity"/>
    <property type="evidence" value="ECO:0007669"/>
    <property type="project" value="InterPro"/>
</dbReference>
<evidence type="ECO:0000259" key="6">
    <source>
        <dbReference type="Pfam" id="PF01368"/>
    </source>
</evidence>
<evidence type="ECO:0000256" key="3">
    <source>
        <dbReference type="ARBA" id="ARBA00022722"/>
    </source>
</evidence>
<gene>
    <name evidence="9" type="primary">recJ</name>
    <name evidence="9" type="ORF">ESZ91_09685</name>
</gene>
<dbReference type="Gene3D" id="3.10.310.30">
    <property type="match status" value="1"/>
</dbReference>
<dbReference type="InterPro" id="IPR041122">
    <property type="entry name" value="RecJ_OB"/>
</dbReference>
<evidence type="ECO:0000313" key="10">
    <source>
        <dbReference type="Proteomes" id="UP000291269"/>
    </source>
</evidence>
<dbReference type="NCBIfam" id="TIGR00644">
    <property type="entry name" value="recJ"/>
    <property type="match status" value="1"/>
</dbReference>
<dbReference type="Pfam" id="PF17768">
    <property type="entry name" value="RecJ_OB"/>
    <property type="match status" value="1"/>
</dbReference>
<dbReference type="PANTHER" id="PTHR30255">
    <property type="entry name" value="SINGLE-STRANDED-DNA-SPECIFIC EXONUCLEASE RECJ"/>
    <property type="match status" value="1"/>
</dbReference>
<comment type="caution">
    <text evidence="9">The sequence shown here is derived from an EMBL/GenBank/DDBJ whole genome shotgun (WGS) entry which is preliminary data.</text>
</comment>
<dbReference type="GO" id="GO:0006310">
    <property type="term" value="P:DNA recombination"/>
    <property type="evidence" value="ECO:0007669"/>
    <property type="project" value="InterPro"/>
</dbReference>
<protein>
    <recommendedName>
        <fullName evidence="2">Single-stranded-DNA-specific exonuclease RecJ</fullName>
    </recommendedName>
</protein>
<dbReference type="PANTHER" id="PTHR30255:SF2">
    <property type="entry name" value="SINGLE-STRANDED-DNA-SPECIFIC EXONUCLEASE RECJ"/>
    <property type="match status" value="1"/>
</dbReference>
<evidence type="ECO:0000313" key="9">
    <source>
        <dbReference type="EMBL" id="RXZ58315.1"/>
    </source>
</evidence>
<dbReference type="Gene3D" id="3.90.1640.30">
    <property type="match status" value="1"/>
</dbReference>
<evidence type="ECO:0000256" key="5">
    <source>
        <dbReference type="ARBA" id="ARBA00022839"/>
    </source>
</evidence>
<reference evidence="9 10" key="1">
    <citation type="journal article" date="2019" name="Gut">
        <title>Antibiotics-induced monodominance of a novel gut bacterial order.</title>
        <authorList>
            <person name="Hildebrand F."/>
            <person name="Moitinho-Silva L."/>
            <person name="Blasche S."/>
            <person name="Jahn M.T."/>
            <person name="Gossmann T.I."/>
            <person name="Heuerta-Cepas J."/>
            <person name="Hercog R."/>
            <person name="Luetge M."/>
            <person name="Bahram M."/>
            <person name="Pryszlak A."/>
            <person name="Alves R.J."/>
            <person name="Waszak S.M."/>
            <person name="Zhu A."/>
            <person name="Ye L."/>
            <person name="Costea P.I."/>
            <person name="Aalvink S."/>
            <person name="Belzer C."/>
            <person name="Forslund S.K."/>
            <person name="Sunagawa S."/>
            <person name="Hentschel U."/>
            <person name="Merten C."/>
            <person name="Patil K.R."/>
            <person name="Benes V."/>
            <person name="Bork P."/>
        </authorList>
    </citation>
    <scope>NUCLEOTIDE SEQUENCE [LARGE SCALE GENOMIC DNA]</scope>
    <source>
        <strain evidence="9 10">HDS1380</strain>
    </source>
</reference>
<dbReference type="OrthoDB" id="9809852at2"/>
<dbReference type="Proteomes" id="UP000291269">
    <property type="component" value="Unassembled WGS sequence"/>
</dbReference>
<dbReference type="InterPro" id="IPR003156">
    <property type="entry name" value="DHHA1_dom"/>
</dbReference>
<dbReference type="Pfam" id="PF01368">
    <property type="entry name" value="DHH"/>
    <property type="match status" value="1"/>
</dbReference>
<evidence type="ECO:0000259" key="8">
    <source>
        <dbReference type="Pfam" id="PF17768"/>
    </source>
</evidence>
<accession>A0A4Q2KAP4</accession>